<reference evidence="5 6" key="1">
    <citation type="submission" date="2017-09" db="EMBL/GenBank/DDBJ databases">
        <title>Depth-based differentiation of microbial function through sediment-hosted aquifers and enrichment of novel symbionts in the deep terrestrial subsurface.</title>
        <authorList>
            <person name="Probst A.J."/>
            <person name="Ladd B."/>
            <person name="Jarett J.K."/>
            <person name="Geller-Mcgrath D.E."/>
            <person name="Sieber C.M."/>
            <person name="Emerson J.B."/>
            <person name="Anantharaman K."/>
            <person name="Thomas B.C."/>
            <person name="Malmstrom R."/>
            <person name="Stieglmeier M."/>
            <person name="Klingl A."/>
            <person name="Woyke T."/>
            <person name="Ryan C.M."/>
            <person name="Banfield J.F."/>
        </authorList>
    </citation>
    <scope>NUCLEOTIDE SEQUENCE [LARGE SCALE GENOMIC DNA]</scope>
    <source>
        <strain evidence="5">CG23_combo_of_CG06-09_8_20_14_all_37_13</strain>
    </source>
</reference>
<sequence length="81" mass="9689">MVQAKKREKESVGSLIRRFTRRVQQSGLLVQARQGRFYAKSKSKRQMKESALHRQKIIAEKERLRKLGKLEDEFPQKRTNY</sequence>
<comment type="caution">
    <text evidence="5">The sequence shown here is derived from an EMBL/GenBank/DDBJ whole genome shotgun (WGS) entry which is preliminary data.</text>
</comment>
<evidence type="ECO:0000256" key="4">
    <source>
        <dbReference type="ARBA" id="ARBA00035135"/>
    </source>
</evidence>
<keyword evidence="3" id="KW-0687">Ribonucleoprotein</keyword>
<dbReference type="GO" id="GO:0005840">
    <property type="term" value="C:ribosome"/>
    <property type="evidence" value="ECO:0007669"/>
    <property type="project" value="UniProtKB-KW"/>
</dbReference>
<dbReference type="InterPro" id="IPR001911">
    <property type="entry name" value="Ribosomal_bS21"/>
</dbReference>
<evidence type="ECO:0000313" key="5">
    <source>
        <dbReference type="EMBL" id="PIP17326.1"/>
    </source>
</evidence>
<dbReference type="AlphaFoldDB" id="A0A2G9YDL9"/>
<dbReference type="GO" id="GO:1990904">
    <property type="term" value="C:ribonucleoprotein complex"/>
    <property type="evidence" value="ECO:0007669"/>
    <property type="project" value="UniProtKB-KW"/>
</dbReference>
<evidence type="ECO:0000256" key="1">
    <source>
        <dbReference type="ARBA" id="ARBA00006640"/>
    </source>
</evidence>
<dbReference type="GO" id="GO:0003735">
    <property type="term" value="F:structural constituent of ribosome"/>
    <property type="evidence" value="ECO:0007669"/>
    <property type="project" value="InterPro"/>
</dbReference>
<comment type="similarity">
    <text evidence="1">Belongs to the bacterial ribosomal protein bS21 family.</text>
</comment>
<organism evidence="5 6">
    <name type="scientific">Candidatus Portnoybacteria bacterium CG23_combo_of_CG06-09_8_20_14_all_37_13</name>
    <dbReference type="NCBI Taxonomy" id="1974819"/>
    <lineage>
        <taxon>Bacteria</taxon>
        <taxon>Candidatus Portnoyibacteriota</taxon>
    </lineage>
</organism>
<evidence type="ECO:0000256" key="3">
    <source>
        <dbReference type="ARBA" id="ARBA00023274"/>
    </source>
</evidence>
<protein>
    <recommendedName>
        <fullName evidence="4">Small ribosomal subunit protein bS21</fullName>
    </recommendedName>
</protein>
<dbReference type="Proteomes" id="UP000231480">
    <property type="component" value="Unassembled WGS sequence"/>
</dbReference>
<dbReference type="EMBL" id="PCRH01000012">
    <property type="protein sequence ID" value="PIP17326.1"/>
    <property type="molecule type" value="Genomic_DNA"/>
</dbReference>
<dbReference type="InterPro" id="IPR038380">
    <property type="entry name" value="Ribosomal_bS21_sf"/>
</dbReference>
<name>A0A2G9YDL9_9BACT</name>
<dbReference type="GO" id="GO:0006412">
    <property type="term" value="P:translation"/>
    <property type="evidence" value="ECO:0007669"/>
    <property type="project" value="InterPro"/>
</dbReference>
<gene>
    <name evidence="5" type="ORF">COX44_00495</name>
</gene>
<evidence type="ECO:0000256" key="2">
    <source>
        <dbReference type="ARBA" id="ARBA00022980"/>
    </source>
</evidence>
<proteinExistence type="inferred from homology"/>
<dbReference type="Pfam" id="PF01165">
    <property type="entry name" value="Ribosomal_S21"/>
    <property type="match status" value="1"/>
</dbReference>
<accession>A0A2G9YDL9</accession>
<keyword evidence="2 5" id="KW-0689">Ribosomal protein</keyword>
<dbReference type="Gene3D" id="1.20.5.1150">
    <property type="entry name" value="Ribosomal protein S8"/>
    <property type="match status" value="1"/>
</dbReference>
<evidence type="ECO:0000313" key="6">
    <source>
        <dbReference type="Proteomes" id="UP000231480"/>
    </source>
</evidence>